<organism evidence="1 2">
    <name type="scientific">Sulfurospirillum diekertiae</name>
    <dbReference type="NCBI Taxonomy" id="1854492"/>
    <lineage>
        <taxon>Bacteria</taxon>
        <taxon>Pseudomonadati</taxon>
        <taxon>Campylobacterota</taxon>
        <taxon>Epsilonproteobacteria</taxon>
        <taxon>Campylobacterales</taxon>
        <taxon>Sulfurospirillaceae</taxon>
        <taxon>Sulfurospirillum</taxon>
    </lineage>
</organism>
<dbReference type="EMBL" id="CP039734">
    <property type="protein sequence ID" value="QIR75214.1"/>
    <property type="molecule type" value="Genomic_DNA"/>
</dbReference>
<dbReference type="Proteomes" id="UP000502831">
    <property type="component" value="Chromosome"/>
</dbReference>
<sequence>MKEDMELICKILNHSINEIYYKAIDNIIRKHPTISYKTVKEAIGEFDIGEEIQLLLYEAYTLLDLIKEAGISENNYSNMAKQYKHASKKILKLSLEKNIIYMLPKPSRVVYYLAYILHQHFHINQDEIKYILDILLPTREPNKSRMPKNKEDLNKKIQNSCELQKHLANTNEGLQKKLAYFTLSIFIFDEMNHYSHLVYDI</sequence>
<dbReference type="RefSeq" id="WP_167749290.1">
    <property type="nucleotide sequence ID" value="NZ_CP039734.2"/>
</dbReference>
<accession>A0AA92FGM1</accession>
<proteinExistence type="predicted"/>
<dbReference type="AlphaFoldDB" id="A0AA92FGM1"/>
<gene>
    <name evidence="1" type="ORF">FA584_02865</name>
</gene>
<evidence type="ECO:0000313" key="2">
    <source>
        <dbReference type="Proteomes" id="UP000502831"/>
    </source>
</evidence>
<name>A0AA92FGM1_9BACT</name>
<protein>
    <submittedName>
        <fullName evidence="1">Uncharacterized protein</fullName>
    </submittedName>
</protein>
<reference evidence="1 2" key="1">
    <citation type="journal article" date="2017" name="Environ. Sci. Technol.">
        <title>Organohalide Respiration with Chlorinated Ethenes under Low pH Conditions.</title>
        <authorList>
            <person name="Yang Y."/>
            <person name="Capiro N.L."/>
            <person name="Marcet T.F."/>
            <person name="Yan J."/>
            <person name="Pennell K.D."/>
            <person name="Loffler F.E."/>
        </authorList>
    </citation>
    <scope>NUCLEOTIDE SEQUENCE [LARGE SCALE GENOMIC DNA]</scope>
    <source>
        <strain evidence="1 2">ACSDCE</strain>
    </source>
</reference>
<evidence type="ECO:0000313" key="1">
    <source>
        <dbReference type="EMBL" id="QIR75214.1"/>
    </source>
</evidence>